<organism evidence="1 2">
    <name type="scientific">Rhododendron molle</name>
    <name type="common">Chinese azalea</name>
    <name type="synonym">Azalea mollis</name>
    <dbReference type="NCBI Taxonomy" id="49168"/>
    <lineage>
        <taxon>Eukaryota</taxon>
        <taxon>Viridiplantae</taxon>
        <taxon>Streptophyta</taxon>
        <taxon>Embryophyta</taxon>
        <taxon>Tracheophyta</taxon>
        <taxon>Spermatophyta</taxon>
        <taxon>Magnoliopsida</taxon>
        <taxon>eudicotyledons</taxon>
        <taxon>Gunneridae</taxon>
        <taxon>Pentapetalae</taxon>
        <taxon>asterids</taxon>
        <taxon>Ericales</taxon>
        <taxon>Ericaceae</taxon>
        <taxon>Ericoideae</taxon>
        <taxon>Rhodoreae</taxon>
        <taxon>Rhododendron</taxon>
    </lineage>
</organism>
<name>A0ACC0LVC5_RHOML</name>
<evidence type="ECO:0000313" key="2">
    <source>
        <dbReference type="Proteomes" id="UP001062846"/>
    </source>
</evidence>
<reference evidence="1" key="1">
    <citation type="submission" date="2022-02" db="EMBL/GenBank/DDBJ databases">
        <title>Plant Genome Project.</title>
        <authorList>
            <person name="Zhang R.-G."/>
        </authorList>
    </citation>
    <scope>NUCLEOTIDE SEQUENCE</scope>
    <source>
        <strain evidence="1">AT1</strain>
    </source>
</reference>
<evidence type="ECO:0000313" key="1">
    <source>
        <dbReference type="EMBL" id="KAI8532575.1"/>
    </source>
</evidence>
<protein>
    <submittedName>
        <fullName evidence="1">Uncharacterized protein</fullName>
    </submittedName>
</protein>
<dbReference type="Proteomes" id="UP001062846">
    <property type="component" value="Chromosome 11"/>
</dbReference>
<gene>
    <name evidence="1" type="ORF">RHMOL_Rhmol11G0224000</name>
</gene>
<dbReference type="EMBL" id="CM046398">
    <property type="protein sequence ID" value="KAI8532575.1"/>
    <property type="molecule type" value="Genomic_DNA"/>
</dbReference>
<comment type="caution">
    <text evidence="1">The sequence shown here is derived from an EMBL/GenBank/DDBJ whole genome shotgun (WGS) entry which is preliminary data.</text>
</comment>
<keyword evidence="2" id="KW-1185">Reference proteome</keyword>
<sequence length="117" mass="12388">MQAPKGGPKTTPKKTSNGGPKKAQKGGSSGPKKTPNSFAESTSVMLIFFFTILLIAVGSALDLAHGVSHVKRHGFGSAIVTSSVNHYGDLWCKLILECNSATFFGSLIDQWFMGLAM</sequence>
<proteinExistence type="predicted"/>
<accession>A0ACC0LVC5</accession>